<evidence type="ECO:0000313" key="6">
    <source>
        <dbReference type="Proteomes" id="UP000198900"/>
    </source>
</evidence>
<dbReference type="EMBL" id="FNDI01000018">
    <property type="protein sequence ID" value="SDI49950.1"/>
    <property type="molecule type" value="Genomic_DNA"/>
</dbReference>
<dbReference type="PROSITE" id="PS50949">
    <property type="entry name" value="HTH_GNTR"/>
    <property type="match status" value="1"/>
</dbReference>
<dbReference type="AlphaFoldDB" id="A0A7Z7BDL5"/>
<evidence type="ECO:0000313" key="5">
    <source>
        <dbReference type="EMBL" id="SDI49950.1"/>
    </source>
</evidence>
<evidence type="ECO:0000259" key="4">
    <source>
        <dbReference type="PROSITE" id="PS50949"/>
    </source>
</evidence>
<name>A0A7Z7BDL5_9BURK</name>
<feature type="domain" description="HTH gntR-type" evidence="4">
    <location>
        <begin position="11"/>
        <end position="78"/>
    </location>
</feature>
<dbReference type="Gene3D" id="1.20.120.530">
    <property type="entry name" value="GntR ligand-binding domain-like"/>
    <property type="match status" value="1"/>
</dbReference>
<dbReference type="GO" id="GO:0003677">
    <property type="term" value="F:DNA binding"/>
    <property type="evidence" value="ECO:0007669"/>
    <property type="project" value="UniProtKB-KW"/>
</dbReference>
<evidence type="ECO:0000256" key="2">
    <source>
        <dbReference type="ARBA" id="ARBA00023125"/>
    </source>
</evidence>
<comment type="caution">
    <text evidence="5">The sequence shown here is derived from an EMBL/GenBank/DDBJ whole genome shotgun (WGS) entry which is preliminary data.</text>
</comment>
<accession>A0A7Z7BDL5</accession>
<dbReference type="InterPro" id="IPR036390">
    <property type="entry name" value="WH_DNA-bd_sf"/>
</dbReference>
<dbReference type="GO" id="GO:0003700">
    <property type="term" value="F:DNA-binding transcription factor activity"/>
    <property type="evidence" value="ECO:0007669"/>
    <property type="project" value="InterPro"/>
</dbReference>
<dbReference type="Pfam" id="PF07729">
    <property type="entry name" value="FCD"/>
    <property type="match status" value="1"/>
</dbReference>
<keyword evidence="1" id="KW-0805">Transcription regulation</keyword>
<dbReference type="SMART" id="SM00895">
    <property type="entry name" value="FCD"/>
    <property type="match status" value="1"/>
</dbReference>
<dbReference type="Gene3D" id="1.10.10.10">
    <property type="entry name" value="Winged helix-like DNA-binding domain superfamily/Winged helix DNA-binding domain"/>
    <property type="match status" value="1"/>
</dbReference>
<proteinExistence type="predicted"/>
<protein>
    <submittedName>
        <fullName evidence="5">DNA-binding transcriptional regulator, GntR family</fullName>
    </submittedName>
</protein>
<dbReference type="PANTHER" id="PTHR43537:SF20">
    <property type="entry name" value="HTH-TYPE TRANSCRIPTIONAL REPRESSOR GLAR"/>
    <property type="match status" value="1"/>
</dbReference>
<keyword evidence="3" id="KW-0804">Transcription</keyword>
<gene>
    <name evidence="5" type="ORF">SAMN04487926_11826</name>
</gene>
<dbReference type="RefSeq" id="WP_091783760.1">
    <property type="nucleotide sequence ID" value="NZ_FNDI01000018.1"/>
</dbReference>
<sequence length="235" mass="26446">MDLDSSSATGKSLTTTAFELIRADILLGRLLPSERLRVQALSERYGVGATGIREALSRLVTEGLVDVEDQRGFCVSPVSREALLDLTETRIGVERLALSRAVLHGDVEWETNMLSAYHRLSRTPVPTDPVNHQAWATVHRQFHEALIRGCASPWLQRLCRLLYDQAERYRNLAELEMRSEPNLRDTFAEHKALLDAAMERDNEKLSILIGEHLTITTEIILKAGFDRTMGDVRVA</sequence>
<evidence type="ECO:0000256" key="1">
    <source>
        <dbReference type="ARBA" id="ARBA00023015"/>
    </source>
</evidence>
<dbReference type="Pfam" id="PF00392">
    <property type="entry name" value="GntR"/>
    <property type="match status" value="1"/>
</dbReference>
<dbReference type="InterPro" id="IPR011711">
    <property type="entry name" value="GntR_C"/>
</dbReference>
<organism evidence="5 6">
    <name type="scientific">Paraburkholderia steynii</name>
    <dbReference type="NCBI Taxonomy" id="1245441"/>
    <lineage>
        <taxon>Bacteria</taxon>
        <taxon>Pseudomonadati</taxon>
        <taxon>Pseudomonadota</taxon>
        <taxon>Betaproteobacteria</taxon>
        <taxon>Burkholderiales</taxon>
        <taxon>Burkholderiaceae</taxon>
        <taxon>Paraburkholderia</taxon>
    </lineage>
</organism>
<keyword evidence="2 5" id="KW-0238">DNA-binding</keyword>
<dbReference type="PANTHER" id="PTHR43537">
    <property type="entry name" value="TRANSCRIPTIONAL REGULATOR, GNTR FAMILY"/>
    <property type="match status" value="1"/>
</dbReference>
<dbReference type="SUPFAM" id="SSF48008">
    <property type="entry name" value="GntR ligand-binding domain-like"/>
    <property type="match status" value="1"/>
</dbReference>
<dbReference type="InterPro" id="IPR000524">
    <property type="entry name" value="Tscrpt_reg_HTH_GntR"/>
</dbReference>
<dbReference type="SMART" id="SM00345">
    <property type="entry name" value="HTH_GNTR"/>
    <property type="match status" value="1"/>
</dbReference>
<evidence type="ECO:0000256" key="3">
    <source>
        <dbReference type="ARBA" id="ARBA00023163"/>
    </source>
</evidence>
<dbReference type="InterPro" id="IPR008920">
    <property type="entry name" value="TF_FadR/GntR_C"/>
</dbReference>
<dbReference type="SUPFAM" id="SSF46785">
    <property type="entry name" value="Winged helix' DNA-binding domain"/>
    <property type="match status" value="1"/>
</dbReference>
<dbReference type="Proteomes" id="UP000198900">
    <property type="component" value="Unassembled WGS sequence"/>
</dbReference>
<reference evidence="5" key="1">
    <citation type="submission" date="2016-10" db="EMBL/GenBank/DDBJ databases">
        <authorList>
            <person name="Varghese N."/>
            <person name="Submissions S."/>
        </authorList>
    </citation>
    <scope>NUCLEOTIDE SEQUENCE [LARGE SCALE GENOMIC DNA]</scope>
    <source>
        <strain evidence="5">YR281</strain>
    </source>
</reference>
<dbReference type="InterPro" id="IPR036388">
    <property type="entry name" value="WH-like_DNA-bd_sf"/>
</dbReference>
<keyword evidence="6" id="KW-1185">Reference proteome</keyword>